<dbReference type="Proteomes" id="UP000229342">
    <property type="component" value="Unassembled WGS sequence"/>
</dbReference>
<evidence type="ECO:0000313" key="1">
    <source>
        <dbReference type="EMBL" id="PIQ68942.1"/>
    </source>
</evidence>
<gene>
    <name evidence="1" type="ORF">COV91_01285</name>
</gene>
<protein>
    <submittedName>
        <fullName evidence="1">Uncharacterized protein</fullName>
    </submittedName>
</protein>
<dbReference type="AlphaFoldDB" id="A0A2H0KCG4"/>
<evidence type="ECO:0000313" key="2">
    <source>
        <dbReference type="Proteomes" id="UP000229342"/>
    </source>
</evidence>
<reference evidence="1 2" key="1">
    <citation type="submission" date="2017-09" db="EMBL/GenBank/DDBJ databases">
        <title>Depth-based differentiation of microbial function through sediment-hosted aquifers and enrichment of novel symbionts in the deep terrestrial subsurface.</title>
        <authorList>
            <person name="Probst A.J."/>
            <person name="Ladd B."/>
            <person name="Jarett J.K."/>
            <person name="Geller-Mcgrath D.E."/>
            <person name="Sieber C.M."/>
            <person name="Emerson J.B."/>
            <person name="Anantharaman K."/>
            <person name="Thomas B.C."/>
            <person name="Malmstrom R."/>
            <person name="Stieglmeier M."/>
            <person name="Klingl A."/>
            <person name="Woyke T."/>
            <person name="Ryan C.M."/>
            <person name="Banfield J.F."/>
        </authorList>
    </citation>
    <scope>NUCLEOTIDE SEQUENCE [LARGE SCALE GENOMIC DNA]</scope>
    <source>
        <strain evidence="1">CG11_big_fil_rev_8_21_14_0_20_46_11</strain>
    </source>
</reference>
<organism evidence="1 2">
    <name type="scientific">Candidatus Taylorbacteria bacterium CG11_big_fil_rev_8_21_14_0_20_46_11</name>
    <dbReference type="NCBI Taxonomy" id="1975025"/>
    <lineage>
        <taxon>Bacteria</taxon>
        <taxon>Candidatus Tayloriibacteriota</taxon>
    </lineage>
</organism>
<proteinExistence type="predicted"/>
<accession>A0A2H0KCG4</accession>
<dbReference type="EMBL" id="PCVG01000017">
    <property type="protein sequence ID" value="PIQ68942.1"/>
    <property type="molecule type" value="Genomic_DNA"/>
</dbReference>
<sequence length="115" mass="12667">MLNVVVLEVVGEVVATTQTEREEVVRDAILGSAALPTPPCLHYLVPRHRLSTVATHPVGLLAEDSWIWLAPLLTDELPLWSVVKAHAVTTLTVWTLLTCKTVMVHNNSPFWPPVS</sequence>
<comment type="caution">
    <text evidence="1">The sequence shown here is derived from an EMBL/GenBank/DDBJ whole genome shotgun (WGS) entry which is preliminary data.</text>
</comment>
<name>A0A2H0KCG4_9BACT</name>